<evidence type="ECO:0000256" key="8">
    <source>
        <dbReference type="ARBA" id="ARBA00023136"/>
    </source>
</evidence>
<evidence type="ECO:0000256" key="1">
    <source>
        <dbReference type="ARBA" id="ARBA00004651"/>
    </source>
</evidence>
<evidence type="ECO:0000256" key="7">
    <source>
        <dbReference type="ARBA" id="ARBA00022989"/>
    </source>
</evidence>
<evidence type="ECO:0000313" key="13">
    <source>
        <dbReference type="EMBL" id="MSS83554.1"/>
    </source>
</evidence>
<feature type="region of interest" description="Disordered" evidence="11">
    <location>
        <begin position="437"/>
        <end position="460"/>
    </location>
</feature>
<evidence type="ECO:0000256" key="3">
    <source>
        <dbReference type="ARBA" id="ARBA00022475"/>
    </source>
</evidence>
<evidence type="ECO:0000256" key="9">
    <source>
        <dbReference type="ARBA" id="ARBA00035611"/>
    </source>
</evidence>
<keyword evidence="5" id="KW-0762">Sugar transport</keyword>
<evidence type="ECO:0000256" key="6">
    <source>
        <dbReference type="ARBA" id="ARBA00022692"/>
    </source>
</evidence>
<organism evidence="13 14">
    <name type="scientific">Scrofimicrobium canadense</name>
    <dbReference type="NCBI Taxonomy" id="2652290"/>
    <lineage>
        <taxon>Bacteria</taxon>
        <taxon>Bacillati</taxon>
        <taxon>Actinomycetota</taxon>
        <taxon>Actinomycetes</taxon>
        <taxon>Actinomycetales</taxon>
        <taxon>Actinomycetaceae</taxon>
        <taxon>Scrofimicrobium</taxon>
    </lineage>
</organism>
<proteinExistence type="predicted"/>
<sequence length="460" mass="48649">MKRNIRALFGGDFRQFGMIAALIVILLFFQIRTGGKVFQAQNLMNLIMGNAYVLILAIGMVLVIIAGHIDLSVGSVAAFVGIVVAMVMKSFGLPPLVALIIGILVGLAVGAWQGFWVAQWGIPAFIVTLAGMMIFRGANQFVGKSLTVPVPEFFQFLGAGYLPDVAPDVLAFNLPTMVLAGIAVIALVIVEIRKYRRQKTSGVEMPATWVPVVRTVILSALIIVIMWVFATGRPGTSFPVPGIIVVVLALVYSFIANRTVLGRSVYAVGGNKAAAELTGVRVKRANFFVMCNSSFLAAVAGMIFIGRATASGPADGNMWELDAIASVFIGGAAVSGGIGTIMGTMVGALVMASLNNGLQLEGIGSDKTQMIKGLVLLLAVAVDVYSKRQGRRSIIGTFQNARRNQREILAQEAELKKSLTDDPAAINVSGTVEHTITKLSSGEDLTGGGEEDSSAQNSRE</sequence>
<dbReference type="RefSeq" id="WP_154543099.1">
    <property type="nucleotide sequence ID" value="NZ_VULO01000002.1"/>
</dbReference>
<dbReference type="Proteomes" id="UP000470875">
    <property type="component" value="Unassembled WGS sequence"/>
</dbReference>
<dbReference type="PANTHER" id="PTHR32196:SF32">
    <property type="entry name" value="XYLOSE TRANSPORT SYSTEM PERMEASE PROTEIN XYLH"/>
    <property type="match status" value="1"/>
</dbReference>
<evidence type="ECO:0000256" key="4">
    <source>
        <dbReference type="ARBA" id="ARBA00022519"/>
    </source>
</evidence>
<keyword evidence="3" id="KW-1003">Cell membrane</keyword>
<evidence type="ECO:0000256" key="5">
    <source>
        <dbReference type="ARBA" id="ARBA00022597"/>
    </source>
</evidence>
<feature type="transmembrane region" description="Helical" evidence="12">
    <location>
        <begin position="236"/>
        <end position="255"/>
    </location>
</feature>
<feature type="transmembrane region" description="Helical" evidence="12">
    <location>
        <begin position="287"/>
        <end position="305"/>
    </location>
</feature>
<dbReference type="GO" id="GO:0005886">
    <property type="term" value="C:plasma membrane"/>
    <property type="evidence" value="ECO:0007669"/>
    <property type="project" value="UniProtKB-SubCell"/>
</dbReference>
<dbReference type="PANTHER" id="PTHR32196">
    <property type="entry name" value="ABC TRANSPORTER PERMEASE PROTEIN YPHD-RELATED-RELATED"/>
    <property type="match status" value="1"/>
</dbReference>
<feature type="transmembrane region" description="Helical" evidence="12">
    <location>
        <begin position="43"/>
        <end position="65"/>
    </location>
</feature>
<feature type="transmembrane region" description="Helical" evidence="12">
    <location>
        <begin position="325"/>
        <end position="350"/>
    </location>
</feature>
<keyword evidence="14" id="KW-1185">Reference proteome</keyword>
<keyword evidence="7 12" id="KW-1133">Transmembrane helix</keyword>
<feature type="transmembrane region" description="Helical" evidence="12">
    <location>
        <begin position="95"/>
        <end position="114"/>
    </location>
</feature>
<feature type="transmembrane region" description="Helical" evidence="12">
    <location>
        <begin position="211"/>
        <end position="230"/>
    </location>
</feature>
<evidence type="ECO:0000256" key="2">
    <source>
        <dbReference type="ARBA" id="ARBA00022448"/>
    </source>
</evidence>
<dbReference type="GO" id="GO:0022857">
    <property type="term" value="F:transmembrane transporter activity"/>
    <property type="evidence" value="ECO:0007669"/>
    <property type="project" value="InterPro"/>
</dbReference>
<dbReference type="CDD" id="cd06579">
    <property type="entry name" value="TM_PBP1_transp_AraH_like"/>
    <property type="match status" value="1"/>
</dbReference>
<evidence type="ECO:0000313" key="14">
    <source>
        <dbReference type="Proteomes" id="UP000470875"/>
    </source>
</evidence>
<keyword evidence="2" id="KW-0813">Transport</keyword>
<comment type="subcellular location">
    <subcellularLocation>
        <location evidence="1">Cell membrane</location>
        <topology evidence="1">Multi-pass membrane protein</topology>
    </subcellularLocation>
</comment>
<keyword evidence="8 12" id="KW-0472">Membrane</keyword>
<feature type="transmembrane region" description="Helical" evidence="12">
    <location>
        <begin position="13"/>
        <end position="31"/>
    </location>
</feature>
<gene>
    <name evidence="13" type="ORF">FYJ24_02005</name>
</gene>
<dbReference type="InterPro" id="IPR001851">
    <property type="entry name" value="ABC_transp_permease"/>
</dbReference>
<name>A0A6N7VPA0_9ACTO</name>
<evidence type="ECO:0000256" key="12">
    <source>
        <dbReference type="SAM" id="Phobius"/>
    </source>
</evidence>
<comment type="caution">
    <text evidence="13">The sequence shown here is derived from an EMBL/GenBank/DDBJ whole genome shotgun (WGS) entry which is preliminary data.</text>
</comment>
<dbReference type="Pfam" id="PF02653">
    <property type="entry name" value="BPD_transp_2"/>
    <property type="match status" value="1"/>
</dbReference>
<accession>A0A6N7VPA0</accession>
<dbReference type="AlphaFoldDB" id="A0A6N7VPA0"/>
<reference evidence="13 14" key="1">
    <citation type="submission" date="2019-08" db="EMBL/GenBank/DDBJ databases">
        <title>In-depth cultivation of the pig gut microbiome towards novel bacterial diversity and tailored functional studies.</title>
        <authorList>
            <person name="Wylensek D."/>
            <person name="Hitch T.C.A."/>
            <person name="Clavel T."/>
        </authorList>
    </citation>
    <scope>NUCLEOTIDE SEQUENCE [LARGE SCALE GENOMIC DNA]</scope>
    <source>
        <strain evidence="13 14">WB03_NA08</strain>
    </source>
</reference>
<evidence type="ECO:0000256" key="10">
    <source>
        <dbReference type="ARBA" id="ARBA00035686"/>
    </source>
</evidence>
<feature type="transmembrane region" description="Helical" evidence="12">
    <location>
        <begin position="71"/>
        <end position="88"/>
    </location>
</feature>
<evidence type="ECO:0000256" key="11">
    <source>
        <dbReference type="SAM" id="MobiDB-lite"/>
    </source>
</evidence>
<feature type="transmembrane region" description="Helical" evidence="12">
    <location>
        <begin position="120"/>
        <end position="138"/>
    </location>
</feature>
<dbReference type="EMBL" id="VULO01000002">
    <property type="protein sequence ID" value="MSS83554.1"/>
    <property type="molecule type" value="Genomic_DNA"/>
</dbReference>
<comment type="function">
    <text evidence="9">Part of the binding-protein-dependent transport system for D-xylose. Probably responsible for the translocation of the substrate across the membrane.</text>
</comment>
<keyword evidence="4" id="KW-0997">Cell inner membrane</keyword>
<keyword evidence="6 12" id="KW-0812">Transmembrane</keyword>
<protein>
    <recommendedName>
        <fullName evidence="10">Xylose transport system permease protein XylH</fullName>
    </recommendedName>
</protein>
<feature type="transmembrane region" description="Helical" evidence="12">
    <location>
        <begin position="169"/>
        <end position="190"/>
    </location>
</feature>